<dbReference type="AlphaFoldDB" id="A0AA38ZQI0"/>
<accession>A0AA38ZQI0</accession>
<evidence type="ECO:0000256" key="1">
    <source>
        <dbReference type="SAM" id="SignalP"/>
    </source>
</evidence>
<feature type="signal peptide" evidence="1">
    <location>
        <begin position="1"/>
        <end position="31"/>
    </location>
</feature>
<sequence>MSPMNKLTSPSFSHFLPLLVALLNTDPSMHGHPHSSHYLPRSSYPSSNSYTILSYPPKLISFPSAIPSYQLSPSSSNLSFIDANAFLNLLPFLYESISSSLSPLRISNSAPVTPLISSLTSRVPMPKPNWESLAKESMASIHHHYPIFAASAPVSPPRCQYIAPTTILECEKSDISTVELGQWVSFQVFARHLAPSPPTFNLMKSVA</sequence>
<feature type="chain" id="PRO_5041269565" evidence="1">
    <location>
        <begin position="32"/>
        <end position="207"/>
    </location>
</feature>
<dbReference type="Proteomes" id="UP001168098">
    <property type="component" value="Unassembled WGS sequence"/>
</dbReference>
<proteinExistence type="predicted"/>
<keyword evidence="1" id="KW-0732">Signal</keyword>
<evidence type="ECO:0000313" key="3">
    <source>
        <dbReference type="Proteomes" id="UP001168098"/>
    </source>
</evidence>
<comment type="caution">
    <text evidence="2">The sequence shown here is derived from an EMBL/GenBank/DDBJ whole genome shotgun (WGS) entry which is preliminary data.</text>
</comment>
<evidence type="ECO:0000313" key="2">
    <source>
        <dbReference type="EMBL" id="KAJ9692563.1"/>
    </source>
</evidence>
<dbReference type="EMBL" id="JARBHA010000009">
    <property type="protein sequence ID" value="KAJ9692563.1"/>
    <property type="molecule type" value="Genomic_DNA"/>
</dbReference>
<protein>
    <submittedName>
        <fullName evidence="2">Uncharacterized protein</fullName>
    </submittedName>
</protein>
<organism evidence="2 3">
    <name type="scientific">Vitis rotundifolia</name>
    <name type="common">Muscadine grape</name>
    <dbReference type="NCBI Taxonomy" id="103349"/>
    <lineage>
        <taxon>Eukaryota</taxon>
        <taxon>Viridiplantae</taxon>
        <taxon>Streptophyta</taxon>
        <taxon>Embryophyta</taxon>
        <taxon>Tracheophyta</taxon>
        <taxon>Spermatophyta</taxon>
        <taxon>Magnoliopsida</taxon>
        <taxon>eudicotyledons</taxon>
        <taxon>Gunneridae</taxon>
        <taxon>Pentapetalae</taxon>
        <taxon>rosids</taxon>
        <taxon>Vitales</taxon>
        <taxon>Vitaceae</taxon>
        <taxon>Viteae</taxon>
        <taxon>Vitis</taxon>
    </lineage>
</organism>
<reference evidence="2 3" key="1">
    <citation type="journal article" date="2023" name="BMC Biotechnol.">
        <title>Vitis rotundifolia cv Carlos genome sequencing.</title>
        <authorList>
            <person name="Huff M."/>
            <person name="Hulse-Kemp A."/>
            <person name="Scheffler B."/>
            <person name="Youngblood R."/>
            <person name="Simpson S."/>
            <person name="Babiker E."/>
            <person name="Staton M."/>
        </authorList>
    </citation>
    <scope>NUCLEOTIDE SEQUENCE [LARGE SCALE GENOMIC DNA]</scope>
    <source>
        <tissue evidence="2">Leaf</tissue>
    </source>
</reference>
<gene>
    <name evidence="2" type="ORF">PVL29_011555</name>
</gene>
<keyword evidence="3" id="KW-1185">Reference proteome</keyword>
<name>A0AA38ZQI0_VITRO</name>